<evidence type="ECO:0000256" key="3">
    <source>
        <dbReference type="ARBA" id="ARBA00022786"/>
    </source>
</evidence>
<evidence type="ECO:0000313" key="9">
    <source>
        <dbReference type="Proteomes" id="UP001229421"/>
    </source>
</evidence>
<protein>
    <recommendedName>
        <fullName evidence="6">F-box protein GID2</fullName>
    </recommendedName>
</protein>
<comment type="subcellular location">
    <subcellularLocation>
        <location evidence="1">Nucleus</location>
    </subcellularLocation>
</comment>
<name>A0AAD8P926_TARER</name>
<accession>A0AAD8P926</accession>
<organism evidence="8 9">
    <name type="scientific">Tagetes erecta</name>
    <name type="common">African marigold</name>
    <dbReference type="NCBI Taxonomy" id="13708"/>
    <lineage>
        <taxon>Eukaryota</taxon>
        <taxon>Viridiplantae</taxon>
        <taxon>Streptophyta</taxon>
        <taxon>Embryophyta</taxon>
        <taxon>Tracheophyta</taxon>
        <taxon>Spermatophyta</taxon>
        <taxon>Magnoliopsida</taxon>
        <taxon>eudicotyledons</taxon>
        <taxon>Gunneridae</taxon>
        <taxon>Pentapetalae</taxon>
        <taxon>asterids</taxon>
        <taxon>campanulids</taxon>
        <taxon>Asterales</taxon>
        <taxon>Asteraceae</taxon>
        <taxon>Asteroideae</taxon>
        <taxon>Heliantheae alliance</taxon>
        <taxon>Tageteae</taxon>
        <taxon>Tagetes</taxon>
    </lineage>
</organism>
<dbReference type="GO" id="GO:0009937">
    <property type="term" value="P:regulation of gibberellic acid mediated signaling pathway"/>
    <property type="evidence" value="ECO:0007669"/>
    <property type="project" value="InterPro"/>
</dbReference>
<sequence>MKRSTPINFTDRKTKIKQSLPPPPSSAASVFSDENLLYEILKHVDAKTLGVSACVSKQWSRTANDERLWELICTKHCANIGCDYNQLRVVVLALGGFRFLHSRYLLPLSKPKVSLKTSSSCYTVAAATSSSLWPCLPAPRMIAPAKGKSCWGKDEIQLSLSLLSVRYFEKLNYTNRKK</sequence>
<keyword evidence="3" id="KW-0833">Ubl conjugation pathway</keyword>
<evidence type="ECO:0000256" key="6">
    <source>
        <dbReference type="ARBA" id="ARBA00069742"/>
    </source>
</evidence>
<dbReference type="AlphaFoldDB" id="A0AAD8P926"/>
<dbReference type="CDD" id="cd22151">
    <property type="entry name" value="F-box_AtGID2-like"/>
    <property type="match status" value="1"/>
</dbReference>
<evidence type="ECO:0000256" key="5">
    <source>
        <dbReference type="ARBA" id="ARBA00023242"/>
    </source>
</evidence>
<reference evidence="8" key="1">
    <citation type="journal article" date="2023" name="bioRxiv">
        <title>Improved chromosome-level genome assembly for marigold (Tagetes erecta).</title>
        <authorList>
            <person name="Jiang F."/>
            <person name="Yuan L."/>
            <person name="Wang S."/>
            <person name="Wang H."/>
            <person name="Xu D."/>
            <person name="Wang A."/>
            <person name="Fan W."/>
        </authorList>
    </citation>
    <scope>NUCLEOTIDE SEQUENCE</scope>
    <source>
        <strain evidence="8">WSJ</strain>
        <tissue evidence="8">Leaf</tissue>
    </source>
</reference>
<evidence type="ECO:0000313" key="8">
    <source>
        <dbReference type="EMBL" id="KAK1436607.1"/>
    </source>
</evidence>
<comment type="pathway">
    <text evidence="2">Protein modification; protein ubiquitination.</text>
</comment>
<proteinExistence type="predicted"/>
<dbReference type="GO" id="GO:0019005">
    <property type="term" value="C:SCF ubiquitin ligase complex"/>
    <property type="evidence" value="ECO:0007669"/>
    <property type="project" value="InterPro"/>
</dbReference>
<dbReference type="GO" id="GO:0009740">
    <property type="term" value="P:gibberellic acid mediated signaling pathway"/>
    <property type="evidence" value="ECO:0007669"/>
    <property type="project" value="UniProtKB-KW"/>
</dbReference>
<evidence type="ECO:0000256" key="2">
    <source>
        <dbReference type="ARBA" id="ARBA00004906"/>
    </source>
</evidence>
<evidence type="ECO:0000259" key="7">
    <source>
        <dbReference type="Pfam" id="PF12937"/>
    </source>
</evidence>
<dbReference type="PANTHER" id="PTHR47750:SF7">
    <property type="entry name" value="F-BOX PROTEIN"/>
    <property type="match status" value="1"/>
</dbReference>
<dbReference type="Pfam" id="PF12937">
    <property type="entry name" value="F-box-like"/>
    <property type="match status" value="1"/>
</dbReference>
<dbReference type="InterPro" id="IPR044184">
    <property type="entry name" value="SNE/GID2"/>
</dbReference>
<dbReference type="InterPro" id="IPR001810">
    <property type="entry name" value="F-box_dom"/>
</dbReference>
<dbReference type="Proteomes" id="UP001229421">
    <property type="component" value="Unassembled WGS sequence"/>
</dbReference>
<dbReference type="FunFam" id="1.20.1280.50:FF:000067">
    <property type="entry name" value="F-box protein GID2"/>
    <property type="match status" value="1"/>
</dbReference>
<evidence type="ECO:0000256" key="4">
    <source>
        <dbReference type="ARBA" id="ARBA00022941"/>
    </source>
</evidence>
<keyword evidence="5" id="KW-0539">Nucleus</keyword>
<gene>
    <name evidence="8" type="ORF">QVD17_02389</name>
</gene>
<dbReference type="GO" id="GO:0005634">
    <property type="term" value="C:nucleus"/>
    <property type="evidence" value="ECO:0007669"/>
    <property type="project" value="UniProtKB-SubCell"/>
</dbReference>
<dbReference type="Gene3D" id="1.20.1280.50">
    <property type="match status" value="1"/>
</dbReference>
<dbReference type="PANTHER" id="PTHR47750">
    <property type="entry name" value="F-BOX PROTEIN SNE"/>
    <property type="match status" value="1"/>
</dbReference>
<keyword evidence="4" id="KW-0939">Gibberellin signaling pathway</keyword>
<dbReference type="SUPFAM" id="SSF81383">
    <property type="entry name" value="F-box domain"/>
    <property type="match status" value="1"/>
</dbReference>
<keyword evidence="9" id="KW-1185">Reference proteome</keyword>
<dbReference type="InterPro" id="IPR036047">
    <property type="entry name" value="F-box-like_dom_sf"/>
</dbReference>
<evidence type="ECO:0000256" key="1">
    <source>
        <dbReference type="ARBA" id="ARBA00004123"/>
    </source>
</evidence>
<comment type="caution">
    <text evidence="8">The sequence shown here is derived from an EMBL/GenBank/DDBJ whole genome shotgun (WGS) entry which is preliminary data.</text>
</comment>
<dbReference type="EMBL" id="JAUHHV010000001">
    <property type="protein sequence ID" value="KAK1436607.1"/>
    <property type="molecule type" value="Genomic_DNA"/>
</dbReference>
<feature type="domain" description="F-box" evidence="7">
    <location>
        <begin position="36"/>
        <end position="74"/>
    </location>
</feature>